<evidence type="ECO:0000256" key="20">
    <source>
        <dbReference type="ARBA" id="ARBA00034003"/>
    </source>
</evidence>
<keyword evidence="14" id="KW-0238">DNA-binding</keyword>
<organism evidence="22 23">
    <name type="scientific">Candidatus Opimibacter skivensis</name>
    <dbReference type="NCBI Taxonomy" id="2982028"/>
    <lineage>
        <taxon>Bacteria</taxon>
        <taxon>Pseudomonadati</taxon>
        <taxon>Bacteroidota</taxon>
        <taxon>Saprospiria</taxon>
        <taxon>Saprospirales</taxon>
        <taxon>Saprospiraceae</taxon>
        <taxon>Candidatus Opimibacter</taxon>
    </lineage>
</organism>
<accession>A0A9D7XNI2</accession>
<protein>
    <recommendedName>
        <fullName evidence="2">DNA ligase (ATP)</fullName>
        <ecNumber evidence="2">6.5.1.1</ecNumber>
    </recommendedName>
    <alternativeName>
        <fullName evidence="19">NHEJ DNA polymerase</fullName>
    </alternativeName>
</protein>
<dbReference type="InterPro" id="IPR012310">
    <property type="entry name" value="DNA_ligase_ATP-dep_cent"/>
</dbReference>
<evidence type="ECO:0000256" key="18">
    <source>
        <dbReference type="ARBA" id="ARBA00023268"/>
    </source>
</evidence>
<dbReference type="Gene3D" id="3.30.470.30">
    <property type="entry name" value="DNA ligase/mRNA capping enzyme"/>
    <property type="match status" value="1"/>
</dbReference>
<dbReference type="GO" id="GO:0005524">
    <property type="term" value="F:ATP binding"/>
    <property type="evidence" value="ECO:0007669"/>
    <property type="project" value="UniProtKB-KW"/>
</dbReference>
<dbReference type="PROSITE" id="PS50160">
    <property type="entry name" value="DNA_LIGASE_A3"/>
    <property type="match status" value="1"/>
</dbReference>
<dbReference type="NCBIfam" id="TIGR02779">
    <property type="entry name" value="NHEJ_ligase_lig"/>
    <property type="match status" value="1"/>
</dbReference>
<dbReference type="Pfam" id="PF04679">
    <property type="entry name" value="DNA_ligase_A_C"/>
    <property type="match status" value="1"/>
</dbReference>
<dbReference type="CDD" id="cd07971">
    <property type="entry name" value="OBF_DNA_ligase_LigD"/>
    <property type="match status" value="1"/>
</dbReference>
<evidence type="ECO:0000256" key="13">
    <source>
        <dbReference type="ARBA" id="ARBA00022932"/>
    </source>
</evidence>
<dbReference type="EMBL" id="JADKGY010000006">
    <property type="protein sequence ID" value="MBK9982240.1"/>
    <property type="molecule type" value="Genomic_DNA"/>
</dbReference>
<dbReference type="InterPro" id="IPR014145">
    <property type="entry name" value="LigD_pol_dom"/>
</dbReference>
<evidence type="ECO:0000256" key="4">
    <source>
        <dbReference type="ARBA" id="ARBA00022679"/>
    </source>
</evidence>
<name>A0A9D7XNI2_9BACT</name>
<keyword evidence="18" id="KW-0511">Multifunctional enzyme</keyword>
<dbReference type="NCBIfam" id="TIGR02776">
    <property type="entry name" value="NHEJ_ligase_prk"/>
    <property type="match status" value="1"/>
</dbReference>
<dbReference type="GO" id="GO:0003910">
    <property type="term" value="F:DNA ligase (ATP) activity"/>
    <property type="evidence" value="ECO:0007669"/>
    <property type="project" value="UniProtKB-EC"/>
</dbReference>
<keyword evidence="7" id="KW-0479">Metal-binding</keyword>
<dbReference type="GO" id="GO:0004527">
    <property type="term" value="F:exonuclease activity"/>
    <property type="evidence" value="ECO:0007669"/>
    <property type="project" value="UniProtKB-KW"/>
</dbReference>
<dbReference type="GO" id="GO:0003887">
    <property type="term" value="F:DNA-directed DNA polymerase activity"/>
    <property type="evidence" value="ECO:0007669"/>
    <property type="project" value="UniProtKB-KW"/>
</dbReference>
<evidence type="ECO:0000256" key="6">
    <source>
        <dbReference type="ARBA" id="ARBA00022722"/>
    </source>
</evidence>
<dbReference type="CDD" id="cd04865">
    <property type="entry name" value="LigD_Pol_like_2"/>
    <property type="match status" value="1"/>
</dbReference>
<evidence type="ECO:0000256" key="16">
    <source>
        <dbReference type="ARBA" id="ARBA00023204"/>
    </source>
</evidence>
<proteinExistence type="predicted"/>
<keyword evidence="15" id="KW-0233">DNA recombination</keyword>
<dbReference type="InterPro" id="IPR012309">
    <property type="entry name" value="DNA_ligase_ATP-dep_C"/>
</dbReference>
<sequence length="643" mass="73307">MLATLTEPFDEEGWVYEIKWDGYRALAIVNAEKSNLLSRNNKSFSEKFYPVQKAIEEWGIRAVVDGEIVVLDDRGKPDFGSLQNWRSEADGDLVYYVFDLMWLNGYDLTKVPLTERRNILMQLIPSGHSIIRMSDAFESKASDLLKAVRKMGLEGIMAKKKDSLYYPGARTKGWLKMKSNKRHEVVIGGFTQNEGSIKTFSSLLVGINKNGDLIYTGKIGTGFSDKLQKEMMKLFKPLIRRVNPFKGTIDVNKPSRFRPDLPNASATWLKPELVCEVSYTEMTSDGVMRHPSFEGMRNDKNAKDVHEEKAVSVKKSIKSKILKEIVMPSTDNSKKTLLNPSEATQVKKVNGHELKFTHVDKLFWAKEKITKGDLMNYYYKVSSLMLPYLKNRPESLNRYPDGYAGKNFYQKDVKGKAPEWATTFPYRSAEEDIDKEFLVVQEEASLLYMVNTGCIEINPWNSTMQKPDHPTWCIMDLDPDKNNFDTVIRVAQVAHEILESAGIDSYCKTSGSTGIHIYIPLNAKYTYDQSKEFARLIVTMVQKEMPLVTSIERLVPKRKGKIYLDFLQNRPQATVAAPYSVRPKPGAPVSMPLHWDELKKGLKMTDFTIKNVLPMLNERGDIFKGVLGKGIDMKMVIKKLEVM</sequence>
<dbReference type="Gene3D" id="3.90.920.10">
    <property type="entry name" value="DNA primase, PRIM domain"/>
    <property type="match status" value="1"/>
</dbReference>
<dbReference type="CDD" id="cd07906">
    <property type="entry name" value="Adenylation_DNA_ligase_LigD_LigC"/>
    <property type="match status" value="1"/>
</dbReference>
<evidence type="ECO:0000256" key="1">
    <source>
        <dbReference type="ARBA" id="ARBA00001936"/>
    </source>
</evidence>
<keyword evidence="3 22" id="KW-0436">Ligase</keyword>
<evidence type="ECO:0000256" key="3">
    <source>
        <dbReference type="ARBA" id="ARBA00022598"/>
    </source>
</evidence>
<keyword evidence="4" id="KW-0808">Transferase</keyword>
<keyword evidence="9" id="KW-0227">DNA damage</keyword>
<evidence type="ECO:0000256" key="12">
    <source>
        <dbReference type="ARBA" id="ARBA00022840"/>
    </source>
</evidence>
<evidence type="ECO:0000256" key="14">
    <source>
        <dbReference type="ARBA" id="ARBA00023125"/>
    </source>
</evidence>
<dbReference type="AlphaFoldDB" id="A0A9D7XNI2"/>
<dbReference type="Pfam" id="PF21686">
    <property type="entry name" value="LigD_Prim-Pol"/>
    <property type="match status" value="1"/>
</dbReference>
<keyword evidence="8" id="KW-0547">Nucleotide-binding</keyword>
<evidence type="ECO:0000256" key="15">
    <source>
        <dbReference type="ARBA" id="ARBA00023172"/>
    </source>
</evidence>
<keyword evidence="12" id="KW-0067">ATP-binding</keyword>
<dbReference type="InterPro" id="IPR014146">
    <property type="entry name" value="LigD_ligase_dom"/>
</dbReference>
<evidence type="ECO:0000256" key="19">
    <source>
        <dbReference type="ARBA" id="ARBA00029943"/>
    </source>
</evidence>
<dbReference type="SUPFAM" id="SSF50249">
    <property type="entry name" value="Nucleic acid-binding proteins"/>
    <property type="match status" value="1"/>
</dbReference>
<comment type="cofactor">
    <cofactor evidence="1">
        <name>Mn(2+)</name>
        <dbReference type="ChEBI" id="CHEBI:29035"/>
    </cofactor>
</comment>
<dbReference type="InterPro" id="IPR052171">
    <property type="entry name" value="NHEJ_LigD"/>
</dbReference>
<comment type="catalytic activity">
    <reaction evidence="20">
        <text>ATP + (deoxyribonucleotide)n-3'-hydroxyl + 5'-phospho-(deoxyribonucleotide)m = (deoxyribonucleotide)n+m + AMP + diphosphate.</text>
        <dbReference type="EC" id="6.5.1.1"/>
    </reaction>
</comment>
<dbReference type="NCBIfam" id="TIGR02778">
    <property type="entry name" value="ligD_pol"/>
    <property type="match status" value="1"/>
</dbReference>
<keyword evidence="6" id="KW-0540">Nuclease</keyword>
<keyword evidence="10" id="KW-0378">Hydrolase</keyword>
<evidence type="ECO:0000256" key="7">
    <source>
        <dbReference type="ARBA" id="ARBA00022723"/>
    </source>
</evidence>
<dbReference type="InterPro" id="IPR012340">
    <property type="entry name" value="NA-bd_OB-fold"/>
</dbReference>
<evidence type="ECO:0000256" key="9">
    <source>
        <dbReference type="ARBA" id="ARBA00022763"/>
    </source>
</evidence>
<evidence type="ECO:0000313" key="23">
    <source>
        <dbReference type="Proteomes" id="UP000808337"/>
    </source>
</evidence>
<dbReference type="Gene3D" id="3.30.1490.70">
    <property type="match status" value="1"/>
</dbReference>
<keyword evidence="13" id="KW-0239">DNA-directed DNA polymerase</keyword>
<evidence type="ECO:0000259" key="21">
    <source>
        <dbReference type="PROSITE" id="PS50160"/>
    </source>
</evidence>
<reference evidence="22 23" key="1">
    <citation type="submission" date="2020-10" db="EMBL/GenBank/DDBJ databases">
        <title>Connecting structure to function with the recovery of over 1000 high-quality activated sludge metagenome-assembled genomes encoding full-length rRNA genes using long-read sequencing.</title>
        <authorList>
            <person name="Singleton C.M."/>
            <person name="Petriglieri F."/>
            <person name="Kristensen J.M."/>
            <person name="Kirkegaard R.H."/>
            <person name="Michaelsen T.Y."/>
            <person name="Andersen M.H."/>
            <person name="Karst S.M."/>
            <person name="Dueholm M.S."/>
            <person name="Nielsen P.H."/>
            <person name="Albertsen M."/>
        </authorList>
    </citation>
    <scope>NUCLEOTIDE SEQUENCE [LARGE SCALE GENOMIC DNA]</scope>
    <source>
        <strain evidence="22">Ribe_18-Q3-R11-54_MAXAC.273</strain>
    </source>
</reference>
<gene>
    <name evidence="22" type="primary">ligD</name>
    <name evidence="22" type="ORF">IPP15_07425</name>
</gene>
<evidence type="ECO:0000256" key="8">
    <source>
        <dbReference type="ARBA" id="ARBA00022741"/>
    </source>
</evidence>
<evidence type="ECO:0000256" key="11">
    <source>
        <dbReference type="ARBA" id="ARBA00022839"/>
    </source>
</evidence>
<dbReference type="GO" id="GO:0006281">
    <property type="term" value="P:DNA repair"/>
    <property type="evidence" value="ECO:0007669"/>
    <property type="project" value="UniProtKB-KW"/>
</dbReference>
<evidence type="ECO:0000256" key="17">
    <source>
        <dbReference type="ARBA" id="ARBA00023211"/>
    </source>
</evidence>
<keyword evidence="17" id="KW-0464">Manganese</keyword>
<keyword evidence="11" id="KW-0269">Exonuclease</keyword>
<dbReference type="GO" id="GO:0046872">
    <property type="term" value="F:metal ion binding"/>
    <property type="evidence" value="ECO:0007669"/>
    <property type="project" value="UniProtKB-KW"/>
</dbReference>
<dbReference type="SUPFAM" id="SSF56091">
    <property type="entry name" value="DNA ligase/mRNA capping enzyme, catalytic domain"/>
    <property type="match status" value="1"/>
</dbReference>
<evidence type="ECO:0000256" key="5">
    <source>
        <dbReference type="ARBA" id="ARBA00022695"/>
    </source>
</evidence>
<comment type="caution">
    <text evidence="22">The sequence shown here is derived from an EMBL/GenBank/DDBJ whole genome shotgun (WGS) entry which is preliminary data.</text>
</comment>
<dbReference type="Pfam" id="PF01068">
    <property type="entry name" value="DNA_ligase_A_M"/>
    <property type="match status" value="1"/>
</dbReference>
<dbReference type="PANTHER" id="PTHR42705">
    <property type="entry name" value="BIFUNCTIONAL NON-HOMOLOGOUS END JOINING PROTEIN LIGD"/>
    <property type="match status" value="1"/>
</dbReference>
<evidence type="ECO:0000256" key="10">
    <source>
        <dbReference type="ARBA" id="ARBA00022801"/>
    </source>
</evidence>
<dbReference type="GO" id="GO:0006310">
    <property type="term" value="P:DNA recombination"/>
    <property type="evidence" value="ECO:0007669"/>
    <property type="project" value="UniProtKB-KW"/>
</dbReference>
<dbReference type="Gene3D" id="2.40.50.140">
    <property type="entry name" value="Nucleic acid-binding proteins"/>
    <property type="match status" value="1"/>
</dbReference>
<keyword evidence="16" id="KW-0234">DNA repair</keyword>
<dbReference type="GO" id="GO:0003677">
    <property type="term" value="F:DNA binding"/>
    <property type="evidence" value="ECO:0007669"/>
    <property type="project" value="UniProtKB-KW"/>
</dbReference>
<dbReference type="EC" id="6.5.1.1" evidence="2"/>
<evidence type="ECO:0000313" key="22">
    <source>
        <dbReference type="EMBL" id="MBK9982240.1"/>
    </source>
</evidence>
<keyword evidence="5" id="KW-0548">Nucleotidyltransferase</keyword>
<feature type="domain" description="ATP-dependent DNA ligase family profile" evidence="21">
    <location>
        <begin position="86"/>
        <end position="222"/>
    </location>
</feature>
<evidence type="ECO:0000256" key="2">
    <source>
        <dbReference type="ARBA" id="ARBA00012727"/>
    </source>
</evidence>
<dbReference type="PANTHER" id="PTHR42705:SF2">
    <property type="entry name" value="BIFUNCTIONAL NON-HOMOLOGOUS END JOINING PROTEIN LIGD"/>
    <property type="match status" value="1"/>
</dbReference>
<dbReference type="InterPro" id="IPR014143">
    <property type="entry name" value="NHEJ_ligase_prk"/>
</dbReference>
<dbReference type="Proteomes" id="UP000808337">
    <property type="component" value="Unassembled WGS sequence"/>
</dbReference>